<feature type="transmembrane region" description="Helical" evidence="1">
    <location>
        <begin position="119"/>
        <end position="138"/>
    </location>
</feature>
<feature type="signal peptide" evidence="2">
    <location>
        <begin position="1"/>
        <end position="20"/>
    </location>
</feature>
<evidence type="ECO:0000313" key="4">
    <source>
        <dbReference type="Proteomes" id="UP000002383"/>
    </source>
</evidence>
<feature type="transmembrane region" description="Helical" evidence="1">
    <location>
        <begin position="144"/>
        <end position="167"/>
    </location>
</feature>
<protein>
    <submittedName>
        <fullName evidence="3">HupE/UreJ protein</fullName>
    </submittedName>
</protein>
<feature type="transmembrane region" description="Helical" evidence="1">
    <location>
        <begin position="69"/>
        <end position="88"/>
    </location>
</feature>
<keyword evidence="2" id="KW-0732">Signal</keyword>
<keyword evidence="1" id="KW-0472">Membrane</keyword>
<feature type="chain" id="PRO_5002873219" evidence="2">
    <location>
        <begin position="21"/>
        <end position="199"/>
    </location>
</feature>
<dbReference type="Pfam" id="PF04955">
    <property type="entry name" value="HupE_UreJ"/>
    <property type="match status" value="1"/>
</dbReference>
<proteinExistence type="predicted"/>
<feature type="transmembrane region" description="Helical" evidence="1">
    <location>
        <begin position="179"/>
        <end position="198"/>
    </location>
</feature>
<feature type="transmembrane region" description="Helical" evidence="1">
    <location>
        <begin position="94"/>
        <end position="112"/>
    </location>
</feature>
<keyword evidence="4" id="KW-1185">Reference proteome</keyword>
<keyword evidence="1" id="KW-1133">Transmembrane helix</keyword>
<dbReference type="RefSeq" id="WP_012639631.1">
    <property type="nucleotide sequence ID" value="NC_011901.1"/>
</dbReference>
<dbReference type="KEGG" id="tgr:Tgr7_3100"/>
<reference evidence="3 4" key="1">
    <citation type="journal article" date="2011" name="Stand. Genomic Sci.">
        <title>Complete genome sequence of 'Thioalkalivibrio sulfidophilus' HL-EbGr7.</title>
        <authorList>
            <person name="Muyzer G."/>
            <person name="Sorokin D.Y."/>
            <person name="Mavromatis K."/>
            <person name="Lapidus A."/>
            <person name="Clum A."/>
            <person name="Ivanova N."/>
            <person name="Pati A."/>
            <person name="d'Haeseleer P."/>
            <person name="Woyke T."/>
            <person name="Kyrpides N.C."/>
        </authorList>
    </citation>
    <scope>NUCLEOTIDE SEQUENCE [LARGE SCALE GENOMIC DNA]</scope>
    <source>
        <strain evidence="3 4">HL-EbGR7</strain>
    </source>
</reference>
<evidence type="ECO:0000313" key="3">
    <source>
        <dbReference type="EMBL" id="ACL74169.1"/>
    </source>
</evidence>
<feature type="transmembrane region" description="Helical" evidence="1">
    <location>
        <begin position="36"/>
        <end position="57"/>
    </location>
</feature>
<sequence precursor="true">MTPRLIPLALLMLAPGLVLAHPGHGLDAGPSSSALAAGLLHPLLGLDHLLAMLGVGLWASQRALQRQGYGIAGIFLLVLALGFMAGLGSAPGQWIETGILGSVILVGALVALGRNLPAAFGLGLAALFALFHGLAHGAEMGAGLSAPLFAAGFLLSSSALVGLGLLAGRFGQGLMRGSMLVRAGGAGILAAGLVMIWTV</sequence>
<dbReference type="EMBL" id="CP001339">
    <property type="protein sequence ID" value="ACL74169.1"/>
    <property type="molecule type" value="Genomic_DNA"/>
</dbReference>
<dbReference type="HOGENOM" id="CLU_088877_0_1_6"/>
<name>B8GQ22_THISH</name>
<gene>
    <name evidence="3" type="ordered locus">Tgr7_3100</name>
</gene>
<dbReference type="STRING" id="396588.Tgr7_3100"/>
<keyword evidence="1" id="KW-0812">Transmembrane</keyword>
<evidence type="ECO:0000256" key="1">
    <source>
        <dbReference type="SAM" id="Phobius"/>
    </source>
</evidence>
<dbReference type="InterPro" id="IPR007038">
    <property type="entry name" value="HupE_UreJ"/>
</dbReference>
<dbReference type="PIRSF" id="PIRSF016919">
    <property type="entry name" value="HupE_UreJ"/>
    <property type="match status" value="1"/>
</dbReference>
<dbReference type="Proteomes" id="UP000002383">
    <property type="component" value="Chromosome"/>
</dbReference>
<organism evidence="3 4">
    <name type="scientific">Thioalkalivibrio sulfidiphilus (strain HL-EbGR7)</name>
    <dbReference type="NCBI Taxonomy" id="396588"/>
    <lineage>
        <taxon>Bacteria</taxon>
        <taxon>Pseudomonadati</taxon>
        <taxon>Pseudomonadota</taxon>
        <taxon>Gammaproteobacteria</taxon>
        <taxon>Chromatiales</taxon>
        <taxon>Ectothiorhodospiraceae</taxon>
        <taxon>Thioalkalivibrio</taxon>
    </lineage>
</organism>
<accession>B8GQ22</accession>
<dbReference type="AlphaFoldDB" id="B8GQ22"/>
<evidence type="ECO:0000256" key="2">
    <source>
        <dbReference type="SAM" id="SignalP"/>
    </source>
</evidence>
<dbReference type="eggNOG" id="COG2370">
    <property type="taxonomic scope" value="Bacteria"/>
</dbReference>